<proteinExistence type="predicted"/>
<dbReference type="EMBL" id="BGPR01016882">
    <property type="protein sequence ID" value="GBN74420.1"/>
    <property type="molecule type" value="Genomic_DNA"/>
</dbReference>
<protein>
    <recommendedName>
        <fullName evidence="1">Reverse transcriptase domain-containing protein</fullName>
    </recommendedName>
</protein>
<dbReference type="Pfam" id="PF00078">
    <property type="entry name" value="RVT_1"/>
    <property type="match status" value="1"/>
</dbReference>
<evidence type="ECO:0000313" key="2">
    <source>
        <dbReference type="EMBL" id="GBN74420.1"/>
    </source>
</evidence>
<dbReference type="Gene3D" id="3.60.10.10">
    <property type="entry name" value="Endonuclease/exonuclease/phosphatase"/>
    <property type="match status" value="1"/>
</dbReference>
<feature type="domain" description="Reverse transcriptase" evidence="1">
    <location>
        <begin position="143"/>
        <end position="247"/>
    </location>
</feature>
<dbReference type="AlphaFoldDB" id="A0A4Y2RGB5"/>
<organism evidence="2 3">
    <name type="scientific">Araneus ventricosus</name>
    <name type="common">Orbweaver spider</name>
    <name type="synonym">Epeira ventricosa</name>
    <dbReference type="NCBI Taxonomy" id="182803"/>
    <lineage>
        <taxon>Eukaryota</taxon>
        <taxon>Metazoa</taxon>
        <taxon>Ecdysozoa</taxon>
        <taxon>Arthropoda</taxon>
        <taxon>Chelicerata</taxon>
        <taxon>Arachnida</taxon>
        <taxon>Araneae</taxon>
        <taxon>Araneomorphae</taxon>
        <taxon>Entelegynae</taxon>
        <taxon>Araneoidea</taxon>
        <taxon>Araneidae</taxon>
        <taxon>Araneus</taxon>
    </lineage>
</organism>
<evidence type="ECO:0000259" key="1">
    <source>
        <dbReference type="Pfam" id="PF00078"/>
    </source>
</evidence>
<dbReference type="InterPro" id="IPR036691">
    <property type="entry name" value="Endo/exonu/phosph_ase_sf"/>
</dbReference>
<dbReference type="Proteomes" id="UP000499080">
    <property type="component" value="Unassembled WGS sequence"/>
</dbReference>
<dbReference type="OrthoDB" id="6436798at2759"/>
<name>A0A4Y2RGB5_ARAVE</name>
<keyword evidence="3" id="KW-1185">Reference proteome</keyword>
<comment type="caution">
    <text evidence="2">The sequence shown here is derived from an EMBL/GenBank/DDBJ whole genome shotgun (WGS) entry which is preliminary data.</text>
</comment>
<evidence type="ECO:0000313" key="3">
    <source>
        <dbReference type="Proteomes" id="UP000499080"/>
    </source>
</evidence>
<dbReference type="InterPro" id="IPR000477">
    <property type="entry name" value="RT_dom"/>
</dbReference>
<accession>A0A4Y2RGB5</accession>
<gene>
    <name evidence="2" type="ORF">AVEN_252266_1</name>
</gene>
<sequence>MISWNAAGIKSKINQIKYFILDCKPDIMAIQETHLDPGDKLKISNHTTDRTDRLTHRGGGTALLIRNSIDNHLVPIASSTSENTAISINLSNSPQITVSSIYRSTHGNISTFELDNIFNSSSKCIAIGNYYAKHRAWSAGFKNSNGVEFLGVRKDFDRIWHNGLIYKLINNKFPHYLIDILIKYLNKKTFKVKLSHTLSETGIIKAGTDQGPILSPLLYPIFTDDFHKMNHIIDCFFADDTAILAQGITTK</sequence>
<dbReference type="GO" id="GO:0003824">
    <property type="term" value="F:catalytic activity"/>
    <property type="evidence" value="ECO:0007669"/>
    <property type="project" value="InterPro"/>
</dbReference>
<dbReference type="SUPFAM" id="SSF56219">
    <property type="entry name" value="DNase I-like"/>
    <property type="match status" value="1"/>
</dbReference>
<reference evidence="2 3" key="1">
    <citation type="journal article" date="2019" name="Sci. Rep.">
        <title>Orb-weaving spider Araneus ventricosus genome elucidates the spidroin gene catalogue.</title>
        <authorList>
            <person name="Kono N."/>
            <person name="Nakamura H."/>
            <person name="Ohtoshi R."/>
            <person name="Moran D.A.P."/>
            <person name="Shinohara A."/>
            <person name="Yoshida Y."/>
            <person name="Fujiwara M."/>
            <person name="Mori M."/>
            <person name="Tomita M."/>
            <person name="Arakawa K."/>
        </authorList>
    </citation>
    <scope>NUCLEOTIDE SEQUENCE [LARGE SCALE GENOMIC DNA]</scope>
</reference>